<evidence type="ECO:0000256" key="4">
    <source>
        <dbReference type="ARBA" id="ARBA00022723"/>
    </source>
</evidence>
<evidence type="ECO:0000256" key="1">
    <source>
        <dbReference type="ARBA" id="ARBA00000553"/>
    </source>
</evidence>
<dbReference type="RefSeq" id="WP_173075024.1">
    <property type="nucleotide sequence ID" value="NZ_CP041345.1"/>
</dbReference>
<evidence type="ECO:0000256" key="5">
    <source>
        <dbReference type="ARBA" id="ARBA00022801"/>
    </source>
</evidence>
<evidence type="ECO:0000313" key="12">
    <source>
        <dbReference type="Proteomes" id="UP000500961"/>
    </source>
</evidence>
<dbReference type="PANTHER" id="PTHR30616:SF2">
    <property type="entry name" value="PURINE NUCLEOSIDE PHOSPHORYLASE LACC1"/>
    <property type="match status" value="1"/>
</dbReference>
<comment type="catalytic activity">
    <reaction evidence="8">
        <text>adenosine + phosphate = alpha-D-ribose 1-phosphate + adenine</text>
        <dbReference type="Rhea" id="RHEA:27642"/>
        <dbReference type="ChEBI" id="CHEBI:16335"/>
        <dbReference type="ChEBI" id="CHEBI:16708"/>
        <dbReference type="ChEBI" id="CHEBI:43474"/>
        <dbReference type="ChEBI" id="CHEBI:57720"/>
        <dbReference type="EC" id="2.4.2.1"/>
    </reaction>
    <physiologicalReaction direction="left-to-right" evidence="8">
        <dbReference type="Rhea" id="RHEA:27643"/>
    </physiologicalReaction>
</comment>
<dbReference type="GO" id="GO:0017061">
    <property type="term" value="F:S-methyl-5-thioadenosine phosphorylase activity"/>
    <property type="evidence" value="ECO:0007669"/>
    <property type="project" value="UniProtKB-EC"/>
</dbReference>
<proteinExistence type="inferred from homology"/>
<evidence type="ECO:0000256" key="8">
    <source>
        <dbReference type="ARBA" id="ARBA00048968"/>
    </source>
</evidence>
<dbReference type="InterPro" id="IPR003730">
    <property type="entry name" value="Cu_polyphenol_OxRdtase"/>
</dbReference>
<dbReference type="InterPro" id="IPR038371">
    <property type="entry name" value="Cu_polyphenol_OxRdtase_sf"/>
</dbReference>
<reference evidence="11 12" key="1">
    <citation type="submission" date="2019-07" db="EMBL/GenBank/DDBJ databases">
        <title>Thalassofilum flectens gen. nov., sp. nov., a novel moderate thermophilic anaerobe from a shallow sea hot spring in Kunashir Island (Russia), representing a new family in the order Bacteroidales, and proposal of Thalassofilacea fam. nov.</title>
        <authorList>
            <person name="Kochetkova T.V."/>
            <person name="Podosokorskaya O.A."/>
            <person name="Novikov A."/>
            <person name="Elcheninov A.G."/>
            <person name="Toshchakov S.V."/>
            <person name="Kublanov I.V."/>
        </authorList>
    </citation>
    <scope>NUCLEOTIDE SEQUENCE [LARGE SCALE GENOMIC DNA]</scope>
    <source>
        <strain evidence="11 12">38-H</strain>
    </source>
</reference>
<dbReference type="CDD" id="cd16833">
    <property type="entry name" value="YfiH"/>
    <property type="match status" value="1"/>
</dbReference>
<comment type="similarity">
    <text evidence="2 10">Belongs to the purine nucleoside phosphorylase YfiH/LACC1 family.</text>
</comment>
<sequence>MPLAFDDILFFKFEKFSNYDSTITHFISTRIGLNEDKQFSIGLNGFLPDAKVLENRQILAQKFGFDPSCYVFAEQVHGNKVELITDKERGRGAFSKADALQSSDAWITKIPNICLVAQAADCVPILFFDPINKAIGAAHAGWKGTVKRIAAEVVYAMKQEFGTNPADLMVGIGPSAGPCCYEVGDDVISIVNQVFPAKYELLIKYDDMERPVFDLWRANLYTLQEVGVKYENVDFAGLCTICNKHLFFSARSGDKGRFGAAIMINSKMLN</sequence>
<evidence type="ECO:0000256" key="6">
    <source>
        <dbReference type="ARBA" id="ARBA00022833"/>
    </source>
</evidence>
<comment type="catalytic activity">
    <reaction evidence="7">
        <text>adenosine + H2O + H(+) = inosine + NH4(+)</text>
        <dbReference type="Rhea" id="RHEA:24408"/>
        <dbReference type="ChEBI" id="CHEBI:15377"/>
        <dbReference type="ChEBI" id="CHEBI:15378"/>
        <dbReference type="ChEBI" id="CHEBI:16335"/>
        <dbReference type="ChEBI" id="CHEBI:17596"/>
        <dbReference type="ChEBI" id="CHEBI:28938"/>
        <dbReference type="EC" id="3.5.4.4"/>
    </reaction>
    <physiologicalReaction direction="left-to-right" evidence="7">
        <dbReference type="Rhea" id="RHEA:24409"/>
    </physiologicalReaction>
</comment>
<evidence type="ECO:0000256" key="2">
    <source>
        <dbReference type="ARBA" id="ARBA00007353"/>
    </source>
</evidence>
<dbReference type="Gene3D" id="3.60.140.10">
    <property type="entry name" value="CNF1/YfiH-like putative cysteine hydrolases"/>
    <property type="match status" value="1"/>
</dbReference>
<dbReference type="Pfam" id="PF02578">
    <property type="entry name" value="Cu-oxidase_4"/>
    <property type="match status" value="1"/>
</dbReference>
<dbReference type="Proteomes" id="UP000500961">
    <property type="component" value="Chromosome"/>
</dbReference>
<organism evidence="11 12">
    <name type="scientific">Tenuifilum thalassicum</name>
    <dbReference type="NCBI Taxonomy" id="2590900"/>
    <lineage>
        <taxon>Bacteria</taxon>
        <taxon>Pseudomonadati</taxon>
        <taxon>Bacteroidota</taxon>
        <taxon>Bacteroidia</taxon>
        <taxon>Bacteroidales</taxon>
        <taxon>Tenuifilaceae</taxon>
        <taxon>Tenuifilum</taxon>
    </lineage>
</organism>
<dbReference type="KEGG" id="ttz:FHG85_08880"/>
<protein>
    <recommendedName>
        <fullName evidence="10">Purine nucleoside phosphorylase</fullName>
    </recommendedName>
</protein>
<dbReference type="AlphaFoldDB" id="A0A7D3XWB0"/>
<evidence type="ECO:0000256" key="7">
    <source>
        <dbReference type="ARBA" id="ARBA00047989"/>
    </source>
</evidence>
<keyword evidence="12" id="KW-1185">Reference proteome</keyword>
<gene>
    <name evidence="11" type="primary">pgeF</name>
    <name evidence="11" type="ORF">FHG85_08880</name>
</gene>
<dbReference type="EMBL" id="CP041345">
    <property type="protein sequence ID" value="QKG80371.1"/>
    <property type="molecule type" value="Genomic_DNA"/>
</dbReference>
<accession>A0A7D3XWB0</accession>
<comment type="catalytic activity">
    <reaction evidence="9">
        <text>S-methyl-5'-thioadenosine + phosphate = 5-(methylsulfanyl)-alpha-D-ribose 1-phosphate + adenine</text>
        <dbReference type="Rhea" id="RHEA:11852"/>
        <dbReference type="ChEBI" id="CHEBI:16708"/>
        <dbReference type="ChEBI" id="CHEBI:17509"/>
        <dbReference type="ChEBI" id="CHEBI:43474"/>
        <dbReference type="ChEBI" id="CHEBI:58533"/>
        <dbReference type="EC" id="2.4.2.28"/>
    </reaction>
    <physiologicalReaction direction="left-to-right" evidence="9">
        <dbReference type="Rhea" id="RHEA:11853"/>
    </physiologicalReaction>
</comment>
<dbReference type="PANTHER" id="PTHR30616">
    <property type="entry name" value="UNCHARACTERIZED PROTEIN YFIH"/>
    <property type="match status" value="1"/>
</dbReference>
<evidence type="ECO:0000313" key="11">
    <source>
        <dbReference type="EMBL" id="QKG80371.1"/>
    </source>
</evidence>
<keyword evidence="5" id="KW-0378">Hydrolase</keyword>
<dbReference type="GO" id="GO:0016787">
    <property type="term" value="F:hydrolase activity"/>
    <property type="evidence" value="ECO:0007669"/>
    <property type="project" value="UniProtKB-KW"/>
</dbReference>
<dbReference type="GO" id="GO:0005507">
    <property type="term" value="F:copper ion binding"/>
    <property type="evidence" value="ECO:0007669"/>
    <property type="project" value="TreeGrafter"/>
</dbReference>
<comment type="catalytic activity">
    <reaction evidence="1">
        <text>inosine + phosphate = alpha-D-ribose 1-phosphate + hypoxanthine</text>
        <dbReference type="Rhea" id="RHEA:27646"/>
        <dbReference type="ChEBI" id="CHEBI:17368"/>
        <dbReference type="ChEBI" id="CHEBI:17596"/>
        <dbReference type="ChEBI" id="CHEBI:43474"/>
        <dbReference type="ChEBI" id="CHEBI:57720"/>
        <dbReference type="EC" id="2.4.2.1"/>
    </reaction>
    <physiologicalReaction direction="left-to-right" evidence="1">
        <dbReference type="Rhea" id="RHEA:27647"/>
    </physiologicalReaction>
</comment>
<evidence type="ECO:0000256" key="3">
    <source>
        <dbReference type="ARBA" id="ARBA00022679"/>
    </source>
</evidence>
<keyword evidence="4" id="KW-0479">Metal-binding</keyword>
<dbReference type="SUPFAM" id="SSF64438">
    <property type="entry name" value="CNF1/YfiH-like putative cysteine hydrolases"/>
    <property type="match status" value="1"/>
</dbReference>
<dbReference type="NCBIfam" id="TIGR00726">
    <property type="entry name" value="peptidoglycan editing factor PgeF"/>
    <property type="match status" value="1"/>
</dbReference>
<keyword evidence="6" id="KW-0862">Zinc</keyword>
<keyword evidence="3" id="KW-0808">Transferase</keyword>
<dbReference type="InterPro" id="IPR011324">
    <property type="entry name" value="Cytotoxic_necrot_fac-like_cat"/>
</dbReference>
<evidence type="ECO:0000256" key="10">
    <source>
        <dbReference type="RuleBase" id="RU361274"/>
    </source>
</evidence>
<evidence type="ECO:0000256" key="9">
    <source>
        <dbReference type="ARBA" id="ARBA00049893"/>
    </source>
</evidence>
<name>A0A7D3XWB0_9BACT</name>